<accession>A0A5N6KSI8</accession>
<dbReference type="EMBL" id="VIBQ01000012">
    <property type="protein sequence ID" value="KAB8342937.1"/>
    <property type="molecule type" value="Genomic_DNA"/>
</dbReference>
<dbReference type="Proteomes" id="UP000327013">
    <property type="component" value="Unassembled WGS sequence"/>
</dbReference>
<sequence>MRTHSGSNSQAQAKPSPFGAQPQATPSPFGQAVTQSQQSGGLFASNTNNQQQQSGGGLFGNNAANQQPQQQQSGGLFGLNTNTSTGGGLFGGSPQPQQSGGLFGSTQPQQNQQAGSGLFGSAQPPQPQQQSSLFGAKPATTPQLGGSTLFGQPASTNKPSLSLLLPSLSMGQTNRQQQTVPGVRIDASNIRSTTRFNDLHEDLQSQIEKIDAFIQQQIHYKDQCDAMMPSHEENLKSIPADVSLVNGLVDTSELGILNDSTAIKQAKDLVLKDADAARISFRAIETLKLPSQLRNPNTWYSNTPRRELKDTANADEAKPQDIVDYFSAEASKMAETLGAYEKYIGEIEGHLQNVENSTIQAGRRMQFTQGKNGGTRSAEDQIRELAAVLKEFEGGIYGVAGKVGDARDDVQKLLVQANRRR</sequence>
<feature type="compositionally biased region" description="Polar residues" evidence="8">
    <location>
        <begin position="140"/>
        <end position="158"/>
    </location>
</feature>
<keyword evidence="2" id="KW-0813">Transport</keyword>
<keyword evidence="10" id="KW-1185">Reference proteome</keyword>
<evidence type="ECO:0000256" key="5">
    <source>
        <dbReference type="ARBA" id="ARBA00023010"/>
    </source>
</evidence>
<feature type="compositionally biased region" description="Polar residues" evidence="8">
    <location>
        <begin position="22"/>
        <end position="47"/>
    </location>
</feature>
<dbReference type="Pfam" id="PF13634">
    <property type="entry name" value="Nucleoporin_FG"/>
    <property type="match status" value="1"/>
</dbReference>
<keyword evidence="5" id="KW-0811">Translocation</keyword>
<keyword evidence="6" id="KW-0906">Nuclear pore complex</keyword>
<gene>
    <name evidence="9" type="ORF">FH972_022533</name>
</gene>
<organism evidence="9 10">
    <name type="scientific">Carpinus fangiana</name>
    <dbReference type="NCBI Taxonomy" id="176857"/>
    <lineage>
        <taxon>Eukaryota</taxon>
        <taxon>Viridiplantae</taxon>
        <taxon>Streptophyta</taxon>
        <taxon>Embryophyta</taxon>
        <taxon>Tracheophyta</taxon>
        <taxon>Spermatophyta</taxon>
        <taxon>Magnoliopsida</taxon>
        <taxon>eudicotyledons</taxon>
        <taxon>Gunneridae</taxon>
        <taxon>Pentapetalae</taxon>
        <taxon>rosids</taxon>
        <taxon>fabids</taxon>
        <taxon>Fagales</taxon>
        <taxon>Betulaceae</taxon>
        <taxon>Carpinus</taxon>
    </lineage>
</organism>
<feature type="compositionally biased region" description="Low complexity" evidence="8">
    <location>
        <begin position="60"/>
        <end position="84"/>
    </location>
</feature>
<dbReference type="AlphaFoldDB" id="A0A5N6KSI8"/>
<evidence type="ECO:0000256" key="2">
    <source>
        <dbReference type="ARBA" id="ARBA00022448"/>
    </source>
</evidence>
<name>A0A5N6KSI8_9ROSI</name>
<evidence type="ECO:0000256" key="4">
    <source>
        <dbReference type="ARBA" id="ARBA00022927"/>
    </source>
</evidence>
<dbReference type="GO" id="GO:0015031">
    <property type="term" value="P:protein transport"/>
    <property type="evidence" value="ECO:0007669"/>
    <property type="project" value="UniProtKB-KW"/>
</dbReference>
<dbReference type="GO" id="GO:0008139">
    <property type="term" value="F:nuclear localization sequence binding"/>
    <property type="evidence" value="ECO:0007669"/>
    <property type="project" value="InterPro"/>
</dbReference>
<comment type="caution">
    <text evidence="9">The sequence shown here is derived from an EMBL/GenBank/DDBJ whole genome shotgun (WGS) entry which is preliminary data.</text>
</comment>
<evidence type="ECO:0008006" key="11">
    <source>
        <dbReference type="Google" id="ProtNLM"/>
    </source>
</evidence>
<dbReference type="PANTHER" id="PTHR13437">
    <property type="entry name" value="NUCLEOPORIN P58/P45 NUCLEOPORIN-LIKE PROTEIN 1"/>
    <property type="match status" value="1"/>
</dbReference>
<evidence type="ECO:0000256" key="1">
    <source>
        <dbReference type="ARBA" id="ARBA00004567"/>
    </source>
</evidence>
<dbReference type="GO" id="GO:0005643">
    <property type="term" value="C:nuclear pore"/>
    <property type="evidence" value="ECO:0007669"/>
    <property type="project" value="UniProtKB-SubCell"/>
</dbReference>
<evidence type="ECO:0000256" key="3">
    <source>
        <dbReference type="ARBA" id="ARBA00022816"/>
    </source>
</evidence>
<feature type="compositionally biased region" description="Polar residues" evidence="8">
    <location>
        <begin position="106"/>
        <end position="115"/>
    </location>
</feature>
<keyword evidence="4" id="KW-0653">Protein transport</keyword>
<proteinExistence type="predicted"/>
<dbReference type="GO" id="GO:0017056">
    <property type="term" value="F:structural constituent of nuclear pore"/>
    <property type="evidence" value="ECO:0007669"/>
    <property type="project" value="InterPro"/>
</dbReference>
<evidence type="ECO:0000256" key="7">
    <source>
        <dbReference type="ARBA" id="ARBA00023242"/>
    </source>
</evidence>
<protein>
    <recommendedName>
        <fullName evidence="11">Nucleoporin Nup54 alpha-helical domain-containing protein</fullName>
    </recommendedName>
</protein>
<dbReference type="InterPro" id="IPR024882">
    <property type="entry name" value="NUP58/p45/49"/>
</dbReference>
<comment type="subcellular location">
    <subcellularLocation>
        <location evidence="1">Nucleus</location>
        <location evidence="1">Nuclear pore complex</location>
    </subcellularLocation>
</comment>
<dbReference type="GO" id="GO:0051028">
    <property type="term" value="P:mRNA transport"/>
    <property type="evidence" value="ECO:0007669"/>
    <property type="project" value="UniProtKB-KW"/>
</dbReference>
<feature type="region of interest" description="Disordered" evidence="8">
    <location>
        <begin position="1"/>
        <end position="158"/>
    </location>
</feature>
<evidence type="ECO:0000256" key="6">
    <source>
        <dbReference type="ARBA" id="ARBA00023132"/>
    </source>
</evidence>
<evidence type="ECO:0000313" key="10">
    <source>
        <dbReference type="Proteomes" id="UP000327013"/>
    </source>
</evidence>
<dbReference type="Pfam" id="PF21121">
    <property type="entry name" value="Nup49_C"/>
    <property type="match status" value="1"/>
</dbReference>
<reference evidence="9 10" key="1">
    <citation type="submission" date="2019-06" db="EMBL/GenBank/DDBJ databases">
        <title>A chromosomal-level reference genome of Carpinus fangiana (Coryloideae, Betulaceae).</title>
        <authorList>
            <person name="Yang X."/>
            <person name="Wang Z."/>
            <person name="Zhang L."/>
            <person name="Hao G."/>
            <person name="Liu J."/>
            <person name="Yang Y."/>
        </authorList>
    </citation>
    <scope>NUCLEOTIDE SEQUENCE [LARGE SCALE GENOMIC DNA]</scope>
    <source>
        <strain evidence="9">Cfa_2016G</strain>
        <tissue evidence="9">Leaf</tissue>
    </source>
</reference>
<keyword evidence="7" id="KW-0539">Nucleus</keyword>
<dbReference type="OrthoDB" id="2538017at2759"/>
<keyword evidence="3" id="KW-0509">mRNA transport</keyword>
<feature type="compositionally biased region" description="Polar residues" evidence="8">
    <location>
        <begin position="1"/>
        <end position="13"/>
    </location>
</feature>
<evidence type="ECO:0000313" key="9">
    <source>
        <dbReference type="EMBL" id="KAB8342937.1"/>
    </source>
</evidence>
<evidence type="ECO:0000256" key="8">
    <source>
        <dbReference type="SAM" id="MobiDB-lite"/>
    </source>
</evidence>
<dbReference type="InterPro" id="IPR025574">
    <property type="entry name" value="Nucleoporin_FG_rpt"/>
</dbReference>
<dbReference type="PANTHER" id="PTHR13437:SF2">
    <property type="entry name" value="NUCLEOPORIN P58_P45"/>
    <property type="match status" value="1"/>
</dbReference>